<dbReference type="InterPro" id="IPR050117">
    <property type="entry name" value="MAPK"/>
</dbReference>
<evidence type="ECO:0000256" key="11">
    <source>
        <dbReference type="SAM" id="MobiDB-lite"/>
    </source>
</evidence>
<dbReference type="Pfam" id="PF00069">
    <property type="entry name" value="Pkinase"/>
    <property type="match status" value="1"/>
</dbReference>
<keyword evidence="3 10" id="KW-0808">Transferase</keyword>
<dbReference type="GO" id="GO:0106310">
    <property type="term" value="F:protein serine kinase activity"/>
    <property type="evidence" value="ECO:0007669"/>
    <property type="project" value="RHEA"/>
</dbReference>
<sequence length="845" mass="95347">MKNARIVAPEGRVKKRISSTGGRPPDVRRCECAATARTSLRVRPTNSAPTCEGSPSSRDRVFYEDSRTAAATMSGKKAAEKVSEIDAHIGKQYDIVRRLGKGAYGIVWKAIERKRKDTVAVKKIFDAFRNQTDAQRTFREIMFLLSFANHENIIKLIGLHKADNDRDIYLVFEYMETDLHNVIKRGNILKDIHKVFIMYQLFKAIKYIHSGNVIHRDLKPSNVLLNAQCHCKIADFGLARSVTQIGEGDGETGSDPTLTDYVATRWYRAPEILIASKRSGPSQESNSIIYSNINIFRYTKGIDMWSLGCILGEMLLEKPLFPGSSTINQVERIMATLPPPTDEDLISVSAGYGTNLLEKTPNRPRRTLKDLLPEVSQKALDLISNLIVFNPTQRLTAVEALEHPYVADFHRRGNEPERGSSVVPLLSDDVQLSVDEYRNKLYAMMDEKHRKHKNMSKSRLRRLSESIRKETSKNNLVIGQGDTIVACSSLPNKKTIRPSQDDNTARGVTRTQTVNNSVETQNTFTNTRHNVRNVATQYACNLTNGNIPPAAAKSCFYFNQQQQQQHSQLSKSQRSIQSDQVAMTLFSLHHVCKELLLRILDEPADHQAMHQGRSRRNRFTPIRTFTEFLQFQSGVGGRSNQLATTAQRAKPRRAYRQQTVTQAWRPFAPASANCRGDDYRPKTMPAKLIRISDSPNNIRQPNNVARTIVRTRDVRTTEGGISSPESPHIDYHPQAVRNYLNQTVPLLAQQHLQARNRTFGRGRDNPVDKSFALAETATTNNRVKSAVRDQGSRLYARHNFNVGHVGQRRSSTTCDKSRFLNSHSQSHGVIAESVYKDLCNGTIGW</sequence>
<dbReference type="AlphaFoldDB" id="A0A4S2JQ81"/>
<reference evidence="13 14" key="1">
    <citation type="journal article" date="2019" name="Philos. Trans. R. Soc. Lond., B, Biol. Sci.">
        <title>Ant behaviour and brain gene expression of defending hosts depend on the ecological success of the intruding social parasite.</title>
        <authorList>
            <person name="Kaur R."/>
            <person name="Stoldt M."/>
            <person name="Jongepier E."/>
            <person name="Feldmeyer B."/>
            <person name="Menzel F."/>
            <person name="Bornberg-Bauer E."/>
            <person name="Foitzik S."/>
        </authorList>
    </citation>
    <scope>NUCLEOTIDE SEQUENCE [LARGE SCALE GENOMIC DNA]</scope>
    <source>
        <tissue evidence="13">Whole body</tissue>
    </source>
</reference>
<keyword evidence="10" id="KW-0460">Magnesium</keyword>
<keyword evidence="4 9" id="KW-0547">Nucleotide-binding</keyword>
<proteinExistence type="inferred from homology"/>
<evidence type="ECO:0000256" key="6">
    <source>
        <dbReference type="ARBA" id="ARBA00022840"/>
    </source>
</evidence>
<keyword evidence="6 9" id="KW-0067">ATP-binding</keyword>
<dbReference type="InterPro" id="IPR008271">
    <property type="entry name" value="Ser/Thr_kinase_AS"/>
</dbReference>
<dbReference type="PANTHER" id="PTHR24055">
    <property type="entry name" value="MITOGEN-ACTIVATED PROTEIN KINASE"/>
    <property type="match status" value="1"/>
</dbReference>
<name>A0A4S2JQ81_9HYME</name>
<dbReference type="InterPro" id="IPR017441">
    <property type="entry name" value="Protein_kinase_ATP_BS"/>
</dbReference>
<comment type="activity regulation">
    <text evidence="10">Activated by threonine and tyrosine phosphorylation.</text>
</comment>
<dbReference type="SUPFAM" id="SSF56112">
    <property type="entry name" value="Protein kinase-like (PK-like)"/>
    <property type="match status" value="1"/>
</dbReference>
<dbReference type="EMBL" id="QBLH01003646">
    <property type="protein sequence ID" value="TGZ36967.1"/>
    <property type="molecule type" value="Genomic_DNA"/>
</dbReference>
<evidence type="ECO:0000259" key="12">
    <source>
        <dbReference type="PROSITE" id="PS50011"/>
    </source>
</evidence>
<evidence type="ECO:0000256" key="8">
    <source>
        <dbReference type="ARBA" id="ARBA00048312"/>
    </source>
</evidence>
<dbReference type="InterPro" id="IPR003527">
    <property type="entry name" value="MAP_kinase_CS"/>
</dbReference>
<evidence type="ECO:0000256" key="3">
    <source>
        <dbReference type="ARBA" id="ARBA00022679"/>
    </source>
</evidence>
<keyword evidence="14" id="KW-1185">Reference proteome</keyword>
<comment type="similarity">
    <text evidence="10">Belongs to the protein kinase superfamily. Ser/Thr protein kinase family. MAP kinase subfamily.</text>
</comment>
<evidence type="ECO:0000313" key="13">
    <source>
        <dbReference type="EMBL" id="TGZ36967.1"/>
    </source>
</evidence>
<dbReference type="InterPro" id="IPR011009">
    <property type="entry name" value="Kinase-like_dom_sf"/>
</dbReference>
<dbReference type="GO" id="GO:0005524">
    <property type="term" value="F:ATP binding"/>
    <property type="evidence" value="ECO:0007669"/>
    <property type="project" value="UniProtKB-UniRule"/>
</dbReference>
<organism evidence="13 14">
    <name type="scientific">Temnothorax longispinosus</name>
    <dbReference type="NCBI Taxonomy" id="300112"/>
    <lineage>
        <taxon>Eukaryota</taxon>
        <taxon>Metazoa</taxon>
        <taxon>Ecdysozoa</taxon>
        <taxon>Arthropoda</taxon>
        <taxon>Hexapoda</taxon>
        <taxon>Insecta</taxon>
        <taxon>Pterygota</taxon>
        <taxon>Neoptera</taxon>
        <taxon>Endopterygota</taxon>
        <taxon>Hymenoptera</taxon>
        <taxon>Apocrita</taxon>
        <taxon>Aculeata</taxon>
        <taxon>Formicoidea</taxon>
        <taxon>Formicidae</taxon>
        <taxon>Myrmicinae</taxon>
        <taxon>Temnothorax</taxon>
    </lineage>
</organism>
<dbReference type="GO" id="GO:0004707">
    <property type="term" value="F:MAP kinase activity"/>
    <property type="evidence" value="ECO:0007669"/>
    <property type="project" value="UniProtKB-EC"/>
</dbReference>
<comment type="cofactor">
    <cofactor evidence="10">
        <name>Mg(2+)</name>
        <dbReference type="ChEBI" id="CHEBI:18420"/>
    </cofactor>
</comment>
<comment type="caution">
    <text evidence="13">The sequence shown here is derived from an EMBL/GenBank/DDBJ whole genome shotgun (WGS) entry which is preliminary data.</text>
</comment>
<gene>
    <name evidence="13" type="ORF">DBV15_10464</name>
</gene>
<dbReference type="PROSITE" id="PS00108">
    <property type="entry name" value="PROTEIN_KINASE_ST"/>
    <property type="match status" value="1"/>
</dbReference>
<evidence type="ECO:0000256" key="7">
    <source>
        <dbReference type="ARBA" id="ARBA00047592"/>
    </source>
</evidence>
<dbReference type="Gene3D" id="1.10.510.10">
    <property type="entry name" value="Transferase(Phosphotransferase) domain 1"/>
    <property type="match status" value="1"/>
</dbReference>
<dbReference type="Proteomes" id="UP000310200">
    <property type="component" value="Unassembled WGS sequence"/>
</dbReference>
<comment type="catalytic activity">
    <reaction evidence="7 10">
        <text>L-threonyl-[protein] + ATP = O-phospho-L-threonyl-[protein] + ADP + H(+)</text>
        <dbReference type="Rhea" id="RHEA:46608"/>
        <dbReference type="Rhea" id="RHEA-COMP:11060"/>
        <dbReference type="Rhea" id="RHEA-COMP:11605"/>
        <dbReference type="ChEBI" id="CHEBI:15378"/>
        <dbReference type="ChEBI" id="CHEBI:30013"/>
        <dbReference type="ChEBI" id="CHEBI:30616"/>
        <dbReference type="ChEBI" id="CHEBI:61977"/>
        <dbReference type="ChEBI" id="CHEBI:456216"/>
        <dbReference type="EC" id="2.7.11.24"/>
    </reaction>
</comment>
<dbReference type="SMART" id="SM00220">
    <property type="entry name" value="S_TKc"/>
    <property type="match status" value="1"/>
</dbReference>
<evidence type="ECO:0000256" key="1">
    <source>
        <dbReference type="ARBA" id="ARBA00012411"/>
    </source>
</evidence>
<dbReference type="InterPro" id="IPR000719">
    <property type="entry name" value="Prot_kinase_dom"/>
</dbReference>
<protein>
    <recommendedName>
        <fullName evidence="1 10">Mitogen-activated protein kinase</fullName>
        <ecNumber evidence="1 10">2.7.11.24</ecNumber>
    </recommendedName>
</protein>
<dbReference type="PROSITE" id="PS50011">
    <property type="entry name" value="PROTEIN_KINASE_DOM"/>
    <property type="match status" value="1"/>
</dbReference>
<keyword evidence="5 10" id="KW-0418">Kinase</keyword>
<dbReference type="FunFam" id="1.10.510.10:FF:000238">
    <property type="entry name" value="Mitogen-activated protein kinase"/>
    <property type="match status" value="1"/>
</dbReference>
<dbReference type="PROSITE" id="PS01351">
    <property type="entry name" value="MAPK"/>
    <property type="match status" value="1"/>
</dbReference>
<dbReference type="CDD" id="cd07852">
    <property type="entry name" value="STKc_MAPK15-like"/>
    <property type="match status" value="1"/>
</dbReference>
<accession>A0A4S2JQ81</accession>
<evidence type="ECO:0000256" key="9">
    <source>
        <dbReference type="PROSITE-ProRule" id="PRU10141"/>
    </source>
</evidence>
<evidence type="ECO:0000313" key="14">
    <source>
        <dbReference type="Proteomes" id="UP000310200"/>
    </source>
</evidence>
<evidence type="ECO:0000256" key="10">
    <source>
        <dbReference type="RuleBase" id="RU361165"/>
    </source>
</evidence>
<evidence type="ECO:0000256" key="5">
    <source>
        <dbReference type="ARBA" id="ARBA00022777"/>
    </source>
</evidence>
<evidence type="ECO:0000256" key="4">
    <source>
        <dbReference type="ARBA" id="ARBA00022741"/>
    </source>
</evidence>
<comment type="catalytic activity">
    <reaction evidence="8">
        <text>L-seryl-[protein] + ATP = O-phospho-L-seryl-[protein] + ADP + H(+)</text>
        <dbReference type="Rhea" id="RHEA:17989"/>
        <dbReference type="Rhea" id="RHEA-COMP:9863"/>
        <dbReference type="Rhea" id="RHEA-COMP:11604"/>
        <dbReference type="ChEBI" id="CHEBI:15378"/>
        <dbReference type="ChEBI" id="CHEBI:29999"/>
        <dbReference type="ChEBI" id="CHEBI:30616"/>
        <dbReference type="ChEBI" id="CHEBI:83421"/>
        <dbReference type="ChEBI" id="CHEBI:456216"/>
        <dbReference type="EC" id="2.7.11.24"/>
    </reaction>
</comment>
<feature type="region of interest" description="Disordered" evidence="11">
    <location>
        <begin position="1"/>
        <end position="26"/>
    </location>
</feature>
<keyword evidence="2 10" id="KW-0723">Serine/threonine-protein kinase</keyword>
<evidence type="ECO:0000256" key="2">
    <source>
        <dbReference type="ARBA" id="ARBA00022527"/>
    </source>
</evidence>
<feature type="domain" description="Protein kinase" evidence="12">
    <location>
        <begin position="93"/>
        <end position="406"/>
    </location>
</feature>
<dbReference type="GO" id="GO:0036064">
    <property type="term" value="C:ciliary basal body"/>
    <property type="evidence" value="ECO:0007669"/>
    <property type="project" value="UniProtKB-ARBA"/>
</dbReference>
<dbReference type="STRING" id="300112.A0A4S2JQ81"/>
<feature type="binding site" evidence="9">
    <location>
        <position position="123"/>
    </location>
    <ligand>
        <name>ATP</name>
        <dbReference type="ChEBI" id="CHEBI:30616"/>
    </ligand>
</feature>
<dbReference type="PROSITE" id="PS00107">
    <property type="entry name" value="PROTEIN_KINASE_ATP"/>
    <property type="match status" value="1"/>
</dbReference>
<dbReference type="Gene3D" id="3.30.200.20">
    <property type="entry name" value="Phosphorylase Kinase, domain 1"/>
    <property type="match status" value="1"/>
</dbReference>
<dbReference type="FunFam" id="3.30.200.20:FF:000166">
    <property type="entry name" value="Mitogen-activated protein kinase"/>
    <property type="match status" value="1"/>
</dbReference>
<dbReference type="EC" id="2.7.11.24" evidence="1 10"/>